<evidence type="ECO:0000313" key="2">
    <source>
        <dbReference type="Proteomes" id="UP000292459"/>
    </source>
</evidence>
<dbReference type="PANTHER" id="PTHR43434">
    <property type="entry name" value="PHOSPHOGLYCOLATE PHOSPHATASE"/>
    <property type="match status" value="1"/>
</dbReference>
<organism evidence="1 2">
    <name type="scientific">Leptolyngbya iicbica LK</name>
    <dbReference type="NCBI Taxonomy" id="2294035"/>
    <lineage>
        <taxon>Bacteria</taxon>
        <taxon>Bacillati</taxon>
        <taxon>Cyanobacteriota</taxon>
        <taxon>Cyanophyceae</taxon>
        <taxon>Leptolyngbyales</taxon>
        <taxon>Leptolyngbyaceae</taxon>
        <taxon>Leptolyngbya group</taxon>
        <taxon>Leptolyngbya</taxon>
        <taxon>Leptolyngbya iicbica</taxon>
    </lineage>
</organism>
<dbReference type="GO" id="GO:0005829">
    <property type="term" value="C:cytosol"/>
    <property type="evidence" value="ECO:0007669"/>
    <property type="project" value="TreeGrafter"/>
</dbReference>
<dbReference type="RefSeq" id="WP_052288218.1">
    <property type="nucleotide sequence ID" value="NZ_QVFV01000001.1"/>
</dbReference>
<dbReference type="InterPro" id="IPR023198">
    <property type="entry name" value="PGP-like_dom2"/>
</dbReference>
<dbReference type="InterPro" id="IPR023214">
    <property type="entry name" value="HAD_sf"/>
</dbReference>
<reference evidence="1 2" key="1">
    <citation type="submission" date="2018-11" db="EMBL/GenBank/DDBJ databases">
        <title>Whole genome sequencing of an environmental sample.</title>
        <authorList>
            <person name="Sarangi A.N."/>
            <person name="Singh D."/>
            <person name="Tripathy S."/>
        </authorList>
    </citation>
    <scope>NUCLEOTIDE SEQUENCE [LARGE SCALE GENOMIC DNA]</scope>
    <source>
        <strain evidence="1 2">Lakshadweep</strain>
    </source>
</reference>
<dbReference type="InterPro" id="IPR041492">
    <property type="entry name" value="HAD_2"/>
</dbReference>
<dbReference type="InterPro" id="IPR036412">
    <property type="entry name" value="HAD-like_sf"/>
</dbReference>
<dbReference type="Gene3D" id="3.40.50.1000">
    <property type="entry name" value="HAD superfamily/HAD-like"/>
    <property type="match status" value="1"/>
</dbReference>
<keyword evidence="1" id="KW-0378">Hydrolase</keyword>
<dbReference type="Pfam" id="PF13419">
    <property type="entry name" value="HAD_2"/>
    <property type="match status" value="1"/>
</dbReference>
<protein>
    <submittedName>
        <fullName evidence="1">HAD family hydrolase</fullName>
    </submittedName>
</protein>
<proteinExistence type="predicted"/>
<dbReference type="Gene3D" id="1.10.150.240">
    <property type="entry name" value="Putative phosphatase, domain 2"/>
    <property type="match status" value="1"/>
</dbReference>
<dbReference type="AlphaFoldDB" id="A0A4Q7EKB5"/>
<dbReference type="EMBL" id="QVFV01000001">
    <property type="protein sequence ID" value="RZM82249.1"/>
    <property type="molecule type" value="Genomic_DNA"/>
</dbReference>
<accession>A0A4Q7EKB5</accession>
<dbReference type="Proteomes" id="UP000292459">
    <property type="component" value="Unassembled WGS sequence"/>
</dbReference>
<dbReference type="SFLD" id="SFLDS00003">
    <property type="entry name" value="Haloacid_Dehalogenase"/>
    <property type="match status" value="1"/>
</dbReference>
<keyword evidence="2" id="KW-1185">Reference proteome</keyword>
<dbReference type="PANTHER" id="PTHR43434:SF13">
    <property type="entry name" value="PHOSPHOGLYCOLATE PHOSPHATASE"/>
    <property type="match status" value="1"/>
</dbReference>
<gene>
    <name evidence="1" type="ORF">DYY88_03060</name>
</gene>
<dbReference type="GO" id="GO:0006281">
    <property type="term" value="P:DNA repair"/>
    <property type="evidence" value="ECO:0007669"/>
    <property type="project" value="TreeGrafter"/>
</dbReference>
<dbReference type="SUPFAM" id="SSF56784">
    <property type="entry name" value="HAD-like"/>
    <property type="match status" value="1"/>
</dbReference>
<name>A0A4Q7EKB5_9CYAN</name>
<dbReference type="GO" id="GO:0008967">
    <property type="term" value="F:phosphoglycolate phosphatase activity"/>
    <property type="evidence" value="ECO:0007669"/>
    <property type="project" value="TreeGrafter"/>
</dbReference>
<dbReference type="InterPro" id="IPR050155">
    <property type="entry name" value="HAD-like_hydrolase_sf"/>
</dbReference>
<dbReference type="SFLD" id="SFLDG01129">
    <property type="entry name" value="C1.5:_HAD__Beta-PGM__Phosphata"/>
    <property type="match status" value="1"/>
</dbReference>
<sequence>MDTALSNFLFDFDGTLADSLSAIVLITNRLAPEFGFRPTPLAEVEALKGLTARQLIRYSGIPLLKIPALLRRVRAELSQQGGHITPCPGVIEVIRTLYAQHHTLAVVTSNSPATVEAFLAAHDLTHCFLSVDGGGTLFRKGKLIMRCLEKHQLVPRETVYVGDEIRDIDAAQFAGVRPVSVTWGFNSRPLLMKMSPDWLIDDPELLLAIADQL</sequence>
<evidence type="ECO:0000313" key="1">
    <source>
        <dbReference type="EMBL" id="RZM82249.1"/>
    </source>
</evidence>
<comment type="caution">
    <text evidence="1">The sequence shown here is derived from an EMBL/GenBank/DDBJ whole genome shotgun (WGS) entry which is preliminary data.</text>
</comment>
<dbReference type="OrthoDB" id="9807630at2"/>